<accession>H1YDH3</accession>
<dbReference type="Gene3D" id="2.40.170.20">
    <property type="entry name" value="TonB-dependent receptor, beta-barrel domain"/>
    <property type="match status" value="1"/>
</dbReference>
<gene>
    <name evidence="5" type="ORF">Mucpa_6124</name>
</gene>
<organism evidence="5 6">
    <name type="scientific">Mucilaginibacter paludis DSM 18603</name>
    <dbReference type="NCBI Taxonomy" id="714943"/>
    <lineage>
        <taxon>Bacteria</taxon>
        <taxon>Pseudomonadati</taxon>
        <taxon>Bacteroidota</taxon>
        <taxon>Sphingobacteriia</taxon>
        <taxon>Sphingobacteriales</taxon>
        <taxon>Sphingobacteriaceae</taxon>
        <taxon>Mucilaginibacter</taxon>
    </lineage>
</organism>
<dbReference type="SUPFAM" id="SSF49452">
    <property type="entry name" value="Starch-binding domain-like"/>
    <property type="match status" value="1"/>
</dbReference>
<dbReference type="STRING" id="714943.Mucpa_6124"/>
<evidence type="ECO:0000313" key="6">
    <source>
        <dbReference type="Proteomes" id="UP000002774"/>
    </source>
</evidence>
<dbReference type="Proteomes" id="UP000002774">
    <property type="component" value="Chromosome"/>
</dbReference>
<name>H1YDH3_9SPHI</name>
<evidence type="ECO:0000256" key="1">
    <source>
        <dbReference type="ARBA" id="ARBA00004442"/>
    </source>
</evidence>
<evidence type="ECO:0000256" key="2">
    <source>
        <dbReference type="ARBA" id="ARBA00023136"/>
    </source>
</evidence>
<proteinExistence type="predicted"/>
<reference evidence="5" key="1">
    <citation type="submission" date="2011-09" db="EMBL/GenBank/DDBJ databases">
        <title>The permanent draft genome of Mucilaginibacter paludis DSM 18603.</title>
        <authorList>
            <consortium name="US DOE Joint Genome Institute (JGI-PGF)"/>
            <person name="Lucas S."/>
            <person name="Han J."/>
            <person name="Lapidus A."/>
            <person name="Bruce D."/>
            <person name="Goodwin L."/>
            <person name="Pitluck S."/>
            <person name="Peters L."/>
            <person name="Kyrpides N."/>
            <person name="Mavromatis K."/>
            <person name="Ivanova N."/>
            <person name="Mikhailova N."/>
            <person name="Held B."/>
            <person name="Detter J.C."/>
            <person name="Tapia R."/>
            <person name="Han C."/>
            <person name="Land M."/>
            <person name="Hauser L."/>
            <person name="Markowitz V."/>
            <person name="Cheng J.-F."/>
            <person name="Hugenholtz P."/>
            <person name="Woyke T."/>
            <person name="Wu D."/>
            <person name="Tindall B."/>
            <person name="Brambilla E."/>
            <person name="Klenk H.-P."/>
            <person name="Eisen J.A."/>
        </authorList>
    </citation>
    <scope>NUCLEOTIDE SEQUENCE [LARGE SCALE GENOMIC DNA]</scope>
    <source>
        <strain evidence="5">DSM 18603</strain>
    </source>
</reference>
<dbReference type="SUPFAM" id="SSF56935">
    <property type="entry name" value="Porins"/>
    <property type="match status" value="1"/>
</dbReference>
<keyword evidence="5" id="KW-0675">Receptor</keyword>
<evidence type="ECO:0000256" key="3">
    <source>
        <dbReference type="ARBA" id="ARBA00023237"/>
    </source>
</evidence>
<evidence type="ECO:0000313" key="5">
    <source>
        <dbReference type="EMBL" id="EHQ30182.1"/>
    </source>
</evidence>
<dbReference type="HOGENOM" id="CLU_012729_0_1_10"/>
<protein>
    <submittedName>
        <fullName evidence="5">TonB-dependent receptor</fullName>
    </submittedName>
</protein>
<dbReference type="GO" id="GO:0030246">
    <property type="term" value="F:carbohydrate binding"/>
    <property type="evidence" value="ECO:0007669"/>
    <property type="project" value="InterPro"/>
</dbReference>
<dbReference type="InterPro" id="IPR036942">
    <property type="entry name" value="Beta-barrel_TonB_sf"/>
</dbReference>
<dbReference type="OrthoDB" id="1086219at2"/>
<dbReference type="RefSeq" id="WP_008511730.1">
    <property type="nucleotide sequence ID" value="NZ_CM001403.1"/>
</dbReference>
<sequence>MKFIIPVIFALLLLSPVLYGQTGIIKGSVGDSASVNKLANATVCVLRAKDSSLYKFARVNADGLFAVSGLHRGKYILMVTYPQYADYIERFALDSLKDHIDFGKIDMKLKSRVLAEVMIKAAKDAVKIKGDTTEYYASGFVIQPNSKVEDLLKQLPGIQIDKDGKITAQGKTVNKVLVDGEEFFGDDPTLVTKNIRGDMVDKVQVYDKKSDQATFTGIDDGVKNKTINIQLKEDKKNGYFGKGEAGAGADKYYQGQAMFNTFKAKQKLSVYGIVANTGKTGLGWQDSGKYGSASDDMEFSDDGGIYFTSGRDDLESFDGSYNGQGIPLARTGGVHYDNKWNADKQSINSNYKFGYLEVDGLNNALSQNTLPTAVLSNSSDQSYKKSLFRQKLDGTYQFKIDSLSNIKISLDGTLKHFETNDDYTATSYRGFDTLLNNSKRALTSNGNQQIINGSLFYNKRFKKAGRSFSWNISESYNENKTTGNLNSTINYYNARSGGIDSTQIIDQYKTNHIKENNLKSNITYTEPFSKSFSVILNYGTGFNNSSSNRQSFNKSASGLYDKPDAGLSNNYQFNQLSNQLGAVFNYKKSKSIFNFGTKATAVTFNQINEYTGSTFKRSFINWSPQASYQYKFSQQQALSLRYNGSATQPTIDQIQPVVVNTDPLNINLGNPDLSPSFNNSFSLNYNSYKVLKGQSVYLGGYFSFTSNPIVSNSVTDTTGKTIYRAANINKKPVSFSLYADFSQSIKKIDLNVGLRINASGNTSYNYSNNVLNTTQSYNYSGQIVLSKYKEKKYDMYIVFGPNYTYTKSSLQAGVNNNGLGFNGDSGFNFYLPWKIEIGTDGNYQYTPKTQSFNEGLSKLILNAAVAKKLLKQDNLKLSLSVKDLLNQNIGFNRYVSDNTIGQNSYNSIRRYFLFSITYDFSHMGGSIAKK</sequence>
<dbReference type="InterPro" id="IPR041700">
    <property type="entry name" value="OMP_b-brl_3"/>
</dbReference>
<dbReference type="AlphaFoldDB" id="H1YDH3"/>
<dbReference type="InterPro" id="IPR013784">
    <property type="entry name" value="Carb-bd-like_fold"/>
</dbReference>
<dbReference type="EMBL" id="CM001403">
    <property type="protein sequence ID" value="EHQ30182.1"/>
    <property type="molecule type" value="Genomic_DNA"/>
</dbReference>
<keyword evidence="2" id="KW-0472">Membrane</keyword>
<keyword evidence="3" id="KW-0998">Cell outer membrane</keyword>
<dbReference type="Pfam" id="PF14905">
    <property type="entry name" value="OMP_b-brl_3"/>
    <property type="match status" value="1"/>
</dbReference>
<feature type="domain" description="Outer membrane protein beta-barrel" evidence="4">
    <location>
        <begin position="459"/>
        <end position="918"/>
    </location>
</feature>
<comment type="subcellular location">
    <subcellularLocation>
        <location evidence="1">Cell outer membrane</location>
    </subcellularLocation>
</comment>
<dbReference type="GO" id="GO:0009279">
    <property type="term" value="C:cell outer membrane"/>
    <property type="evidence" value="ECO:0007669"/>
    <property type="project" value="UniProtKB-SubCell"/>
</dbReference>
<dbReference type="eggNOG" id="COG1629">
    <property type="taxonomic scope" value="Bacteria"/>
</dbReference>
<keyword evidence="6" id="KW-1185">Reference proteome</keyword>
<evidence type="ECO:0000259" key="4">
    <source>
        <dbReference type="Pfam" id="PF14905"/>
    </source>
</evidence>